<feature type="non-terminal residue" evidence="1">
    <location>
        <position position="1"/>
    </location>
</feature>
<proteinExistence type="predicted"/>
<comment type="caution">
    <text evidence="1">The sequence shown here is derived from an EMBL/GenBank/DDBJ whole genome shotgun (WGS) entry which is preliminary data.</text>
</comment>
<sequence length="78" mass="8607">KPRTKRLEAVGPTTPSEKHADWQATVKAMLPGLVDQHASENKIKTQAAIKELAASLGFPGEQWTQLRDAYLSKKPPRS</sequence>
<name>X0Y8D6_9ZZZZ</name>
<evidence type="ECO:0000313" key="1">
    <source>
        <dbReference type="EMBL" id="GAG43557.1"/>
    </source>
</evidence>
<dbReference type="EMBL" id="BARS01056535">
    <property type="protein sequence ID" value="GAG43557.1"/>
    <property type="molecule type" value="Genomic_DNA"/>
</dbReference>
<organism evidence="1">
    <name type="scientific">marine sediment metagenome</name>
    <dbReference type="NCBI Taxonomy" id="412755"/>
    <lineage>
        <taxon>unclassified sequences</taxon>
        <taxon>metagenomes</taxon>
        <taxon>ecological metagenomes</taxon>
    </lineage>
</organism>
<protein>
    <submittedName>
        <fullName evidence="1">Uncharacterized protein</fullName>
    </submittedName>
</protein>
<dbReference type="AlphaFoldDB" id="X0Y8D6"/>
<gene>
    <name evidence="1" type="ORF">S01H1_83222</name>
</gene>
<accession>X0Y8D6</accession>
<reference evidence="1" key="1">
    <citation type="journal article" date="2014" name="Front. Microbiol.">
        <title>High frequency of phylogenetically diverse reductive dehalogenase-homologous genes in deep subseafloor sedimentary metagenomes.</title>
        <authorList>
            <person name="Kawai M."/>
            <person name="Futagami T."/>
            <person name="Toyoda A."/>
            <person name="Takaki Y."/>
            <person name="Nishi S."/>
            <person name="Hori S."/>
            <person name="Arai W."/>
            <person name="Tsubouchi T."/>
            <person name="Morono Y."/>
            <person name="Uchiyama I."/>
            <person name="Ito T."/>
            <person name="Fujiyama A."/>
            <person name="Inagaki F."/>
            <person name="Takami H."/>
        </authorList>
    </citation>
    <scope>NUCLEOTIDE SEQUENCE</scope>
    <source>
        <strain evidence="1">Expedition CK06-06</strain>
    </source>
</reference>